<dbReference type="PANTHER" id="PTHR48081">
    <property type="entry name" value="AB HYDROLASE SUPERFAMILY PROTEIN C4A8.06C"/>
    <property type="match status" value="1"/>
</dbReference>
<name>A0A2C5Y2M1_9HYPO</name>
<dbReference type="GO" id="GO:0016787">
    <property type="term" value="F:hydrolase activity"/>
    <property type="evidence" value="ECO:0007669"/>
    <property type="project" value="UniProtKB-KW"/>
</dbReference>
<dbReference type="InterPro" id="IPR029058">
    <property type="entry name" value="AB_hydrolase_fold"/>
</dbReference>
<reference evidence="3 4" key="1">
    <citation type="submission" date="2017-06" db="EMBL/GenBank/DDBJ databases">
        <title>Ant-infecting Ophiocordyceps genomes reveal a high diversity of potential behavioral manipulation genes and a possible major role for enterotoxins.</title>
        <authorList>
            <person name="De Bekker C."/>
            <person name="Evans H.C."/>
            <person name="Brachmann A."/>
            <person name="Hughes D.P."/>
        </authorList>
    </citation>
    <scope>NUCLEOTIDE SEQUENCE [LARGE SCALE GENOMIC DNA]</scope>
    <source>
        <strain evidence="3 4">Map64</strain>
    </source>
</reference>
<dbReference type="SUPFAM" id="SSF53474">
    <property type="entry name" value="alpha/beta-Hydrolases"/>
    <property type="match status" value="1"/>
</dbReference>
<dbReference type="InterPro" id="IPR050300">
    <property type="entry name" value="GDXG_lipolytic_enzyme"/>
</dbReference>
<dbReference type="EMBL" id="NJET01000060">
    <property type="protein sequence ID" value="PHH62927.1"/>
    <property type="molecule type" value="Genomic_DNA"/>
</dbReference>
<dbReference type="Pfam" id="PF07859">
    <property type="entry name" value="Abhydrolase_3"/>
    <property type="match status" value="1"/>
</dbReference>
<dbReference type="OrthoDB" id="408631at2759"/>
<sequence>MTSTDQIQAGTYVKGIWIRQDPKQTPDVVIYYVNGGGFALGTCHFYLEFLLVWHHLLLNAGYKNPAIFALEYTLVPEATYPTQVSETMLGWKHALQMVNGDGSRICVAGDSAGGTLILSLLLQLGAQGGSSGSAAQSPQGGLMPSNGDTIMPQLAVLVSPWVTLTTKLHYPSKVDYLNRETLWQYAHAYAGSAMINQPPASPGSCVDEKLWLAASPRGGYVVFVGSEEVLAPDIEHFVEHQTRINTRVKTLRMERGVHAWPIAAMYLATSMDLRLHWLKAMTNEISLLIPTEASEKKEKKTAAFRLDQVNIHRQP</sequence>
<evidence type="ECO:0000259" key="2">
    <source>
        <dbReference type="Pfam" id="PF07859"/>
    </source>
</evidence>
<dbReference type="STRING" id="1399860.A0A2C5Y2M1"/>
<keyword evidence="1" id="KW-0378">Hydrolase</keyword>
<comment type="caution">
    <text evidence="3">The sequence shown here is derived from an EMBL/GenBank/DDBJ whole genome shotgun (WGS) entry which is preliminary data.</text>
</comment>
<protein>
    <recommendedName>
        <fullName evidence="2">Alpha/beta hydrolase fold-3 domain-containing protein</fullName>
    </recommendedName>
</protein>
<accession>A0A2C5Y2M1</accession>
<dbReference type="InterPro" id="IPR013094">
    <property type="entry name" value="AB_hydrolase_3"/>
</dbReference>
<feature type="domain" description="Alpha/beta hydrolase fold-3" evidence="2">
    <location>
        <begin position="31"/>
        <end position="260"/>
    </location>
</feature>
<keyword evidence="4" id="KW-1185">Reference proteome</keyword>
<organism evidence="3 4">
    <name type="scientific">Ophiocordyceps australis</name>
    <dbReference type="NCBI Taxonomy" id="1399860"/>
    <lineage>
        <taxon>Eukaryota</taxon>
        <taxon>Fungi</taxon>
        <taxon>Dikarya</taxon>
        <taxon>Ascomycota</taxon>
        <taxon>Pezizomycotina</taxon>
        <taxon>Sordariomycetes</taxon>
        <taxon>Hypocreomycetidae</taxon>
        <taxon>Hypocreales</taxon>
        <taxon>Ophiocordycipitaceae</taxon>
        <taxon>Ophiocordyceps</taxon>
    </lineage>
</organism>
<dbReference type="PANTHER" id="PTHR48081:SF2">
    <property type="entry name" value="ALPHA_BETA-HYDROLASE"/>
    <property type="match status" value="1"/>
</dbReference>
<evidence type="ECO:0000313" key="4">
    <source>
        <dbReference type="Proteomes" id="UP000226192"/>
    </source>
</evidence>
<proteinExistence type="predicted"/>
<evidence type="ECO:0000313" key="3">
    <source>
        <dbReference type="EMBL" id="PHH62927.1"/>
    </source>
</evidence>
<dbReference type="AlphaFoldDB" id="A0A2C5Y2M1"/>
<gene>
    <name evidence="3" type="ORF">CDD81_6560</name>
</gene>
<dbReference type="Proteomes" id="UP000226192">
    <property type="component" value="Unassembled WGS sequence"/>
</dbReference>
<dbReference type="Gene3D" id="3.40.50.1820">
    <property type="entry name" value="alpha/beta hydrolase"/>
    <property type="match status" value="1"/>
</dbReference>
<evidence type="ECO:0000256" key="1">
    <source>
        <dbReference type="ARBA" id="ARBA00022801"/>
    </source>
</evidence>